<dbReference type="EC" id="5.1.3.2" evidence="2"/>
<organism evidence="2">
    <name type="scientific">hydrothermal vent metagenome</name>
    <dbReference type="NCBI Taxonomy" id="652676"/>
    <lineage>
        <taxon>unclassified sequences</taxon>
        <taxon>metagenomes</taxon>
        <taxon>ecological metagenomes</taxon>
    </lineage>
</organism>
<dbReference type="EMBL" id="UOFL01000249">
    <property type="protein sequence ID" value="VAW82536.1"/>
    <property type="molecule type" value="Genomic_DNA"/>
</dbReference>
<evidence type="ECO:0000313" key="2">
    <source>
        <dbReference type="EMBL" id="VAW82536.1"/>
    </source>
</evidence>
<dbReference type="Gene3D" id="3.40.50.720">
    <property type="entry name" value="NAD(P)-binding Rossmann-like Domain"/>
    <property type="match status" value="1"/>
</dbReference>
<dbReference type="InterPro" id="IPR050177">
    <property type="entry name" value="Lipid_A_modif_metabolic_enz"/>
</dbReference>
<feature type="domain" description="NAD-dependent epimerase/dehydratase" evidence="1">
    <location>
        <begin position="4"/>
        <end position="224"/>
    </location>
</feature>
<reference evidence="2" key="1">
    <citation type="submission" date="2018-06" db="EMBL/GenBank/DDBJ databases">
        <authorList>
            <person name="Zhirakovskaya E."/>
        </authorList>
    </citation>
    <scope>NUCLEOTIDE SEQUENCE</scope>
</reference>
<keyword evidence="2" id="KW-0413">Isomerase</keyword>
<dbReference type="PANTHER" id="PTHR43245:SF58">
    <property type="entry name" value="BLL5923 PROTEIN"/>
    <property type="match status" value="1"/>
</dbReference>
<protein>
    <submittedName>
        <fullName evidence="2">UDP-glucose 4-epimerase</fullName>
        <ecNumber evidence="2">5.1.3.2</ecNumber>
    </submittedName>
</protein>
<dbReference type="AlphaFoldDB" id="A0A3B0ZPK3"/>
<proteinExistence type="predicted"/>
<gene>
    <name evidence="2" type="ORF">MNBD_GAMMA12-1626</name>
</gene>
<dbReference type="InterPro" id="IPR001509">
    <property type="entry name" value="Epimerase_deHydtase"/>
</dbReference>
<accession>A0A3B0ZPK3</accession>
<dbReference type="InterPro" id="IPR036291">
    <property type="entry name" value="NAD(P)-bd_dom_sf"/>
</dbReference>
<dbReference type="PANTHER" id="PTHR43245">
    <property type="entry name" value="BIFUNCTIONAL POLYMYXIN RESISTANCE PROTEIN ARNA"/>
    <property type="match status" value="1"/>
</dbReference>
<dbReference type="Pfam" id="PF01370">
    <property type="entry name" value="Epimerase"/>
    <property type="match status" value="1"/>
</dbReference>
<evidence type="ECO:0000259" key="1">
    <source>
        <dbReference type="Pfam" id="PF01370"/>
    </source>
</evidence>
<name>A0A3B0ZPK3_9ZZZZ</name>
<dbReference type="GO" id="GO:0003978">
    <property type="term" value="F:UDP-glucose 4-epimerase activity"/>
    <property type="evidence" value="ECO:0007669"/>
    <property type="project" value="UniProtKB-EC"/>
</dbReference>
<sequence>MDNIFVTGASGFIGSRLISALSKMPVALRVLSRRVQGELDTVVCDLQCDKIPKQALAGIDTVFHLAGFSHDSRKATKVEHLYRAVNVNATIQLALLAVASGVKRFVFVSSVKAGGRPLHGKCISEADKSEPEGVYGRTKREAELKLLEIGKQSGMHISILRPALVYGVGVKGNLHKMLVAIRKKKFPPIPDTRNKRSMVHVEDVVKALILIAEKNLANGNIFNVTDDEQYSSRAVYDAMRSALGQTITVWKVPVFVFYVAAIIGDILNHIITIPFDSLRMHKLLGDECFSSAKIRSLLGFESCFTLYDSLSEMVEVIE</sequence>
<dbReference type="SUPFAM" id="SSF51735">
    <property type="entry name" value="NAD(P)-binding Rossmann-fold domains"/>
    <property type="match status" value="1"/>
</dbReference>